<dbReference type="EMBL" id="CP011507">
    <property type="protein sequence ID" value="AKS06438.1"/>
    <property type="molecule type" value="Genomic_DNA"/>
</dbReference>
<keyword evidence="7 10" id="KW-1133">Transmembrane helix</keyword>
<evidence type="ECO:0000256" key="9">
    <source>
        <dbReference type="RuleBase" id="RU003923"/>
    </source>
</evidence>
<dbReference type="InterPro" id="IPR001992">
    <property type="entry name" value="T2SS_GspF/T4SS_PilC_CS"/>
</dbReference>
<dbReference type="InterPro" id="IPR042094">
    <property type="entry name" value="T2SS_GspF_sf"/>
</dbReference>
<dbReference type="Gene3D" id="1.20.81.30">
    <property type="entry name" value="Type II secretion system (T2SS), domain F"/>
    <property type="match status" value="2"/>
</dbReference>
<dbReference type="OrthoDB" id="9805682at2"/>
<dbReference type="Proteomes" id="UP000036608">
    <property type="component" value="Chromosome"/>
</dbReference>
<dbReference type="AlphaFoldDB" id="A0A0H5A8W2"/>
<dbReference type="PROSITE" id="PS00874">
    <property type="entry name" value="T2SP_F"/>
    <property type="match status" value="1"/>
</dbReference>
<evidence type="ECO:0000256" key="2">
    <source>
        <dbReference type="ARBA" id="ARBA00005745"/>
    </source>
</evidence>
<feature type="domain" description="Type II secretion system protein GspF" evidence="11">
    <location>
        <begin position="69"/>
        <end position="191"/>
    </location>
</feature>
<evidence type="ECO:0000256" key="5">
    <source>
        <dbReference type="ARBA" id="ARBA00022519"/>
    </source>
</evidence>
<sequence>MDNASTLYAWEGINRKGRKVSGQITGHNPALVKAQLRRQGISPGLVRKQSRVLPSLAPTIKSTDITLLTRQLATLLKAGIPLLQAFDIIGEGFENRAVREQVQGLKQAIAAGSSLAEALRKQPRYFDELYCNLVAAGEQAGALETLLERVAIHREKSEQLRARIKKAMTYPIAVLVVASLVTGVLLIHVVPQFQNLFAGVDGKLPGFTLQVIALSELMQKAWWIMALGALAGGLGLRHAYRALPAFRLWLDTGLLKMPLAGKLLSKSAVARYARTLSTTFAAGVPLVQALESVAGAAGSGPFKQAIEHMRHDVSTGMQLNQSMVASGLFPAMAIQMTAIGEESGTLDRMLEKVASHYEADVDNLVDNLTSLMEPLIMVVLGGIVGALVIAMYLPVFQLGSAF</sequence>
<feature type="transmembrane region" description="Helical" evidence="10">
    <location>
        <begin position="170"/>
        <end position="190"/>
    </location>
</feature>
<organism evidence="12 13">
    <name type="scientific">Pseudomonas trivialis</name>
    <dbReference type="NCBI Taxonomy" id="200450"/>
    <lineage>
        <taxon>Bacteria</taxon>
        <taxon>Pseudomonadati</taxon>
        <taxon>Pseudomonadota</taxon>
        <taxon>Gammaproteobacteria</taxon>
        <taxon>Pseudomonadales</taxon>
        <taxon>Pseudomonadaceae</taxon>
        <taxon>Pseudomonas</taxon>
    </lineage>
</organism>
<reference evidence="13" key="2">
    <citation type="submission" date="2015-05" db="EMBL/GenBank/DDBJ databases">
        <authorList>
            <person name="Swarnkar M.K."/>
            <person name="Vyas P."/>
            <person name="Rahi P."/>
            <person name="Thakur R."/>
            <person name="Thakur N."/>
            <person name="Singh A.K."/>
            <person name="Gulati A."/>
        </authorList>
    </citation>
    <scope>NUCLEOTIDE SEQUENCE [LARGE SCALE GENOMIC DNA]</scope>
    <source>
        <strain evidence="13">745</strain>
    </source>
</reference>
<dbReference type="PATRIC" id="fig|200450.3.peg.2084"/>
<comment type="similarity">
    <text evidence="2 9">Belongs to the GSP F family.</text>
</comment>
<evidence type="ECO:0000259" key="11">
    <source>
        <dbReference type="Pfam" id="PF00482"/>
    </source>
</evidence>
<evidence type="ECO:0000256" key="3">
    <source>
        <dbReference type="ARBA" id="ARBA00022448"/>
    </source>
</evidence>
<name>A0A0H5A8W2_9PSED</name>
<dbReference type="InterPro" id="IPR018076">
    <property type="entry name" value="T2SS_GspF_dom"/>
</dbReference>
<evidence type="ECO:0000256" key="8">
    <source>
        <dbReference type="ARBA" id="ARBA00023136"/>
    </source>
</evidence>
<evidence type="ECO:0000256" key="10">
    <source>
        <dbReference type="SAM" id="Phobius"/>
    </source>
</evidence>
<evidence type="ECO:0000256" key="1">
    <source>
        <dbReference type="ARBA" id="ARBA00004429"/>
    </source>
</evidence>
<evidence type="ECO:0000256" key="6">
    <source>
        <dbReference type="ARBA" id="ARBA00022692"/>
    </source>
</evidence>
<protein>
    <submittedName>
        <fullName evidence="12">Type II secretion system protein F</fullName>
    </submittedName>
</protein>
<dbReference type="Pfam" id="PF00482">
    <property type="entry name" value="T2SSF"/>
    <property type="match status" value="2"/>
</dbReference>
<evidence type="ECO:0000256" key="7">
    <source>
        <dbReference type="ARBA" id="ARBA00022989"/>
    </source>
</evidence>
<comment type="subcellular location">
    <subcellularLocation>
        <location evidence="1 9">Cell inner membrane</location>
        <topology evidence="1 9">Multi-pass membrane protein</topology>
    </subcellularLocation>
</comment>
<dbReference type="GO" id="GO:0015628">
    <property type="term" value="P:protein secretion by the type II secretion system"/>
    <property type="evidence" value="ECO:0007669"/>
    <property type="project" value="TreeGrafter"/>
</dbReference>
<dbReference type="RefSeq" id="WP_049710054.1">
    <property type="nucleotide sequence ID" value="NZ_CP011507.1"/>
</dbReference>
<gene>
    <name evidence="12" type="ORF">AA957_10030</name>
</gene>
<evidence type="ECO:0000256" key="4">
    <source>
        <dbReference type="ARBA" id="ARBA00022475"/>
    </source>
</evidence>
<proteinExistence type="inferred from homology"/>
<keyword evidence="3 9" id="KW-0813">Transport</keyword>
<feature type="transmembrane region" description="Helical" evidence="10">
    <location>
        <begin position="375"/>
        <end position="395"/>
    </location>
</feature>
<accession>A0A0H5A8W2</accession>
<dbReference type="PRINTS" id="PR00812">
    <property type="entry name" value="BCTERIALGSPF"/>
</dbReference>
<reference evidence="12 13" key="1">
    <citation type="journal article" date="2015" name="Genome Announc.">
        <title>Complete Genome Sequence of the Rhizobacterium Pseudomonas trivialis Strain IHBB745 with Multiple Plant Growth-Promoting Activities and Tolerance to Desiccation and Alkalinity.</title>
        <authorList>
            <person name="Gulati A."/>
            <person name="Swarnkar M.K."/>
            <person name="Vyas P."/>
            <person name="Rahi P."/>
            <person name="Thakur R."/>
            <person name="Thakur N."/>
            <person name="Singh A.K."/>
        </authorList>
    </citation>
    <scope>NUCLEOTIDE SEQUENCE [LARGE SCALE GENOMIC DNA]</scope>
    <source>
        <strain evidence="13">745</strain>
    </source>
</reference>
<feature type="transmembrane region" description="Helical" evidence="10">
    <location>
        <begin position="221"/>
        <end position="240"/>
    </location>
</feature>
<feature type="domain" description="Type II secretion system protein GspF" evidence="11">
    <location>
        <begin position="273"/>
        <end position="394"/>
    </location>
</feature>
<evidence type="ECO:0000313" key="12">
    <source>
        <dbReference type="EMBL" id="AKS06438.1"/>
    </source>
</evidence>
<dbReference type="FunFam" id="1.20.81.30:FF:000001">
    <property type="entry name" value="Type II secretion system protein F"/>
    <property type="match status" value="2"/>
</dbReference>
<dbReference type="PANTHER" id="PTHR30012">
    <property type="entry name" value="GENERAL SECRETION PATHWAY PROTEIN"/>
    <property type="match status" value="1"/>
</dbReference>
<dbReference type="GO" id="GO:0005886">
    <property type="term" value="C:plasma membrane"/>
    <property type="evidence" value="ECO:0007669"/>
    <property type="project" value="UniProtKB-SubCell"/>
</dbReference>
<evidence type="ECO:0000313" key="13">
    <source>
        <dbReference type="Proteomes" id="UP000036608"/>
    </source>
</evidence>
<dbReference type="InterPro" id="IPR003004">
    <property type="entry name" value="GspF/PilC"/>
</dbReference>
<keyword evidence="5" id="KW-0997">Cell inner membrane</keyword>
<dbReference type="KEGG" id="ptv:AA957_10030"/>
<keyword evidence="6 9" id="KW-0812">Transmembrane</keyword>
<keyword evidence="8 10" id="KW-0472">Membrane</keyword>
<keyword evidence="4" id="KW-1003">Cell membrane</keyword>
<dbReference type="PANTHER" id="PTHR30012:SF7">
    <property type="entry name" value="PROTEIN TRANSPORT PROTEIN HOFC HOMOLOG"/>
    <property type="match status" value="1"/>
</dbReference>